<dbReference type="EMBL" id="CP042467">
    <property type="protein sequence ID" value="QED26553.1"/>
    <property type="molecule type" value="Genomic_DNA"/>
</dbReference>
<sequence length="210" mass="23691">MKTDFEDNYSDYLQDTLGYSPSAWDMCTSAQKIEHDRMLDASDEDVLGSNPKELSPCTQWAWIKRVLRLDVERATKEVLSLIAQCPSELEVDEIIEYTCLELAKHQEALAASFLDGLKDHDALVETWRAHLSSNPEEILNSIGKTAPEGEESRAEFIADALVDSAEIQTYLGHHEVALKLLDLAQNELVDIQSSTLVDIELARQRLLHHE</sequence>
<dbReference type="Proteomes" id="UP000321595">
    <property type="component" value="Chromosome"/>
</dbReference>
<dbReference type="OrthoDB" id="5512445at2"/>
<proteinExistence type="predicted"/>
<name>A0A5B8XR67_9DELT</name>
<organism evidence="1 2">
    <name type="scientific">Microvenator marinus</name>
    <dbReference type="NCBI Taxonomy" id="2600177"/>
    <lineage>
        <taxon>Bacteria</taxon>
        <taxon>Deltaproteobacteria</taxon>
        <taxon>Bradymonadales</taxon>
        <taxon>Microvenatoraceae</taxon>
        <taxon>Microvenator</taxon>
    </lineage>
</organism>
<dbReference type="AlphaFoldDB" id="A0A5B8XR67"/>
<evidence type="ECO:0000313" key="1">
    <source>
        <dbReference type="EMBL" id="QED26553.1"/>
    </source>
</evidence>
<dbReference type="KEGG" id="bbae:FRD01_04685"/>
<evidence type="ECO:0000313" key="2">
    <source>
        <dbReference type="Proteomes" id="UP000321595"/>
    </source>
</evidence>
<protein>
    <submittedName>
        <fullName evidence="1">Uncharacterized protein</fullName>
    </submittedName>
</protein>
<dbReference type="RefSeq" id="WP_146958086.1">
    <property type="nucleotide sequence ID" value="NZ_CP042467.1"/>
</dbReference>
<gene>
    <name evidence="1" type="ORF">FRD01_04685</name>
</gene>
<reference evidence="1 2" key="1">
    <citation type="submission" date="2019-08" db="EMBL/GenBank/DDBJ databases">
        <authorList>
            <person name="Liang Q."/>
        </authorList>
    </citation>
    <scope>NUCLEOTIDE SEQUENCE [LARGE SCALE GENOMIC DNA]</scope>
    <source>
        <strain evidence="1 2">V1718</strain>
    </source>
</reference>
<accession>A0A5B8XR67</accession>
<keyword evidence="2" id="KW-1185">Reference proteome</keyword>